<dbReference type="InterPro" id="IPR056150">
    <property type="entry name" value="WD40_CDC20-Fz"/>
</dbReference>
<reference evidence="7 8" key="1">
    <citation type="submission" date="2024-09" db="EMBL/GenBank/DDBJ databases">
        <title>A chromosome-level genome assembly of Gray's grenadier anchovy, Coilia grayii.</title>
        <authorList>
            <person name="Fu Z."/>
        </authorList>
    </citation>
    <scope>NUCLEOTIDE SEQUENCE [LARGE SCALE GENOMIC DNA]</scope>
    <source>
        <strain evidence="7">G4</strain>
        <tissue evidence="7">Muscle</tissue>
    </source>
</reference>
<comment type="caution">
    <text evidence="7">The sequence shown here is derived from an EMBL/GenBank/DDBJ whole genome shotgun (WGS) entry which is preliminary data.</text>
</comment>
<feature type="region of interest" description="Disordered" evidence="5">
    <location>
        <begin position="28"/>
        <end position="82"/>
    </location>
</feature>
<organism evidence="7 8">
    <name type="scientific">Coilia grayii</name>
    <name type="common">Gray's grenadier anchovy</name>
    <dbReference type="NCBI Taxonomy" id="363190"/>
    <lineage>
        <taxon>Eukaryota</taxon>
        <taxon>Metazoa</taxon>
        <taxon>Chordata</taxon>
        <taxon>Craniata</taxon>
        <taxon>Vertebrata</taxon>
        <taxon>Euteleostomi</taxon>
        <taxon>Actinopterygii</taxon>
        <taxon>Neopterygii</taxon>
        <taxon>Teleostei</taxon>
        <taxon>Clupei</taxon>
        <taxon>Clupeiformes</taxon>
        <taxon>Clupeoidei</taxon>
        <taxon>Engraulidae</taxon>
        <taxon>Coilinae</taxon>
        <taxon>Coilia</taxon>
    </lineage>
</organism>
<dbReference type="PANTHER" id="PTHR19918:SF3">
    <property type="entry name" value="CELL DIVISION CYCLE PROTEIN 20 HOMOLOG"/>
    <property type="match status" value="1"/>
</dbReference>
<dbReference type="Gene3D" id="2.130.10.10">
    <property type="entry name" value="YVTN repeat-like/Quinoprotein amine dehydrogenase"/>
    <property type="match status" value="1"/>
</dbReference>
<gene>
    <name evidence="7" type="ORF">ACEWY4_003463</name>
</gene>
<evidence type="ECO:0000256" key="2">
    <source>
        <dbReference type="ARBA" id="ARBA00022574"/>
    </source>
</evidence>
<dbReference type="SMART" id="SM00320">
    <property type="entry name" value="WD40"/>
    <property type="match status" value="7"/>
</dbReference>
<evidence type="ECO:0000256" key="4">
    <source>
        <dbReference type="PROSITE-ProRule" id="PRU00221"/>
    </source>
</evidence>
<dbReference type="CDD" id="cd00200">
    <property type="entry name" value="WD40"/>
    <property type="match status" value="1"/>
</dbReference>
<evidence type="ECO:0000256" key="5">
    <source>
        <dbReference type="SAM" id="MobiDB-lite"/>
    </source>
</evidence>
<name>A0ABD1KRD8_9TELE</name>
<feature type="repeat" description="WD" evidence="4">
    <location>
        <begin position="299"/>
        <end position="330"/>
    </location>
</feature>
<dbReference type="InterPro" id="IPR015943">
    <property type="entry name" value="WD40/YVTN_repeat-like_dom_sf"/>
</dbReference>
<keyword evidence="3" id="KW-0677">Repeat</keyword>
<evidence type="ECO:0000259" key="6">
    <source>
        <dbReference type="Pfam" id="PF24807"/>
    </source>
</evidence>
<feature type="domain" description="CDC20/Fizzy WD40" evidence="6">
    <location>
        <begin position="171"/>
        <end position="466"/>
    </location>
</feature>
<dbReference type="PANTHER" id="PTHR19918">
    <property type="entry name" value="CELL DIVISION CYCLE 20 CDC20 FIZZY -RELATED"/>
    <property type="match status" value="1"/>
</dbReference>
<keyword evidence="2 4" id="KW-0853">WD repeat</keyword>
<dbReference type="InterPro" id="IPR011047">
    <property type="entry name" value="Quinoprotein_ADH-like_sf"/>
</dbReference>
<sequence length="490" mass="54124">MAQFGFENDIHNVLKLDMPLTNAPMARWQRKATASTSKTTGPVSPGSRSLSTSKTPNKTPGKNGKTQSTPSKVGGDRYIPTRNSNQMDVASFLLSKENEPAEAQPTETQKAWSTTLNGYDLEEAKILHLSGKPLNAPEGYQNNLKVLYSQVPTPASIKKSRYISTVPERILDAPDIRNDFYLHLMDWGPRNILAVALNHTVYLWDAPTGCIVMLMKLQPDDYISSVSWSKDGTFLAVGTSDCKVQLWNVESQKRLRSMASHTARISSLSWNDHILSSGAKSGHIHHHDVRVAEHHVSTLSGHRQEVCGLKWSPDGRFLASGGNDNMVYVWPGVQESIVNMQTPVQSLSEHQAAVKALAWCPWQSNILASGGGTSDRHIRIWNVNSGSCVSSLDTHSQISSLLFVPNYKELVSSHGFAHDNIIIWKYPSFSKVAELEGHEGRVLNMSLSPDGTTVASVAADETVRLWNCFEKDPVKKMPKPTSSIIHQPIR</sequence>
<dbReference type="InterPro" id="IPR001680">
    <property type="entry name" value="WD40_rpt"/>
</dbReference>
<evidence type="ECO:0000313" key="8">
    <source>
        <dbReference type="Proteomes" id="UP001591681"/>
    </source>
</evidence>
<keyword evidence="8" id="KW-1185">Reference proteome</keyword>
<evidence type="ECO:0000256" key="1">
    <source>
        <dbReference type="ARBA" id="ARBA00006445"/>
    </source>
</evidence>
<protein>
    <recommendedName>
        <fullName evidence="6">CDC20/Fizzy WD40 domain-containing protein</fullName>
    </recommendedName>
</protein>
<feature type="compositionally biased region" description="Polar residues" evidence="5">
    <location>
        <begin position="32"/>
        <end position="71"/>
    </location>
</feature>
<evidence type="ECO:0000313" key="7">
    <source>
        <dbReference type="EMBL" id="KAL2101702.1"/>
    </source>
</evidence>
<dbReference type="Proteomes" id="UP001591681">
    <property type="component" value="Unassembled WGS sequence"/>
</dbReference>
<dbReference type="InterPro" id="IPR033010">
    <property type="entry name" value="Cdc20/Fizzy"/>
</dbReference>
<dbReference type="SUPFAM" id="SSF50998">
    <property type="entry name" value="Quinoprotein alcohol dehydrogenase-like"/>
    <property type="match status" value="1"/>
</dbReference>
<feature type="repeat" description="WD" evidence="4">
    <location>
        <begin position="435"/>
        <end position="467"/>
    </location>
</feature>
<dbReference type="AlphaFoldDB" id="A0ABD1KRD8"/>
<feature type="repeat" description="WD" evidence="4">
    <location>
        <begin position="372"/>
        <end position="391"/>
    </location>
</feature>
<dbReference type="Pfam" id="PF24807">
    <property type="entry name" value="WD40_CDC20-Fz"/>
    <property type="match status" value="1"/>
</dbReference>
<dbReference type="PROSITE" id="PS50082">
    <property type="entry name" value="WD_REPEATS_2"/>
    <property type="match status" value="4"/>
</dbReference>
<comment type="similarity">
    <text evidence="1">Belongs to the WD repeat CDC20/Fizzy family.</text>
</comment>
<evidence type="ECO:0000256" key="3">
    <source>
        <dbReference type="ARBA" id="ARBA00022737"/>
    </source>
</evidence>
<feature type="repeat" description="WD" evidence="4">
    <location>
        <begin position="223"/>
        <end position="257"/>
    </location>
</feature>
<dbReference type="PROSITE" id="PS50294">
    <property type="entry name" value="WD_REPEATS_REGION"/>
    <property type="match status" value="3"/>
</dbReference>
<proteinExistence type="inferred from homology"/>
<dbReference type="EMBL" id="JBHFQA010000003">
    <property type="protein sequence ID" value="KAL2101702.1"/>
    <property type="molecule type" value="Genomic_DNA"/>
</dbReference>
<accession>A0ABD1KRD8</accession>